<reference evidence="2 3" key="1">
    <citation type="submission" date="2022-12" db="EMBL/GenBank/DDBJ databases">
        <title>Chromosome-scale assembly of the Ensete ventricosum genome.</title>
        <authorList>
            <person name="Dussert Y."/>
            <person name="Stocks J."/>
            <person name="Wendawek A."/>
            <person name="Woldeyes F."/>
            <person name="Nichols R.A."/>
            <person name="Borrell J.S."/>
        </authorList>
    </citation>
    <scope>NUCLEOTIDE SEQUENCE [LARGE SCALE GENOMIC DNA]</scope>
    <source>
        <strain evidence="3">cv. Maze</strain>
        <tissue evidence="2">Seeds</tissue>
    </source>
</reference>
<feature type="region of interest" description="Disordered" evidence="1">
    <location>
        <begin position="51"/>
        <end position="123"/>
    </location>
</feature>
<organism evidence="2 3">
    <name type="scientific">Ensete ventricosum</name>
    <name type="common">Abyssinian banana</name>
    <name type="synonym">Musa ensete</name>
    <dbReference type="NCBI Taxonomy" id="4639"/>
    <lineage>
        <taxon>Eukaryota</taxon>
        <taxon>Viridiplantae</taxon>
        <taxon>Streptophyta</taxon>
        <taxon>Embryophyta</taxon>
        <taxon>Tracheophyta</taxon>
        <taxon>Spermatophyta</taxon>
        <taxon>Magnoliopsida</taxon>
        <taxon>Liliopsida</taxon>
        <taxon>Zingiberales</taxon>
        <taxon>Musaceae</taxon>
        <taxon>Ensete</taxon>
    </lineage>
</organism>
<accession>A0AAV8QS39</accession>
<dbReference type="EMBL" id="JAQQAF010000006">
    <property type="protein sequence ID" value="KAJ8479738.1"/>
    <property type="molecule type" value="Genomic_DNA"/>
</dbReference>
<sequence>MQRAAAIASFALRRLAAAASARPSILARVAFSRRLGSSLDFYRPMARLLPPVDAPSRGYARRREVIPSDDTEKEDEDLDDEEDLSGDFDEEEDLDGDFDDGEGDVDGDWSEFDVRGELTDESD</sequence>
<feature type="compositionally biased region" description="Basic and acidic residues" evidence="1">
    <location>
        <begin position="112"/>
        <end position="123"/>
    </location>
</feature>
<evidence type="ECO:0000313" key="2">
    <source>
        <dbReference type="EMBL" id="KAJ8479738.1"/>
    </source>
</evidence>
<proteinExistence type="predicted"/>
<evidence type="ECO:0000313" key="3">
    <source>
        <dbReference type="Proteomes" id="UP001222027"/>
    </source>
</evidence>
<protein>
    <submittedName>
        <fullName evidence="2">Uncharacterized protein</fullName>
    </submittedName>
</protein>
<feature type="compositionally biased region" description="Acidic residues" evidence="1">
    <location>
        <begin position="67"/>
        <end position="111"/>
    </location>
</feature>
<dbReference type="AlphaFoldDB" id="A0AAV8QS39"/>
<evidence type="ECO:0000256" key="1">
    <source>
        <dbReference type="SAM" id="MobiDB-lite"/>
    </source>
</evidence>
<gene>
    <name evidence="2" type="ORF">OPV22_023465</name>
</gene>
<keyword evidence="3" id="KW-1185">Reference proteome</keyword>
<name>A0AAV8QS39_ENSVE</name>
<comment type="caution">
    <text evidence="2">The sequence shown here is derived from an EMBL/GenBank/DDBJ whole genome shotgun (WGS) entry which is preliminary data.</text>
</comment>
<dbReference type="Proteomes" id="UP001222027">
    <property type="component" value="Unassembled WGS sequence"/>
</dbReference>